<comment type="caution">
    <text evidence="1">The sequence shown here is derived from an EMBL/GenBank/DDBJ whole genome shotgun (WGS) entry which is preliminary data.</text>
</comment>
<dbReference type="RefSeq" id="WP_029628771.1">
    <property type="nucleotide sequence ID" value="NZ_CBCSBK010000055.1"/>
</dbReference>
<protein>
    <submittedName>
        <fullName evidence="1">Uncharacterized protein</fullName>
    </submittedName>
</protein>
<sequence>MERRDYEFVLGLVSSFFGQKHIQKRFQVIENKPITGWEIWFQVEFSVFLEDQLEDSLAWWDREFQYSIDRRKARHREHMAIDFVFRKKRAALDQYIALEIKQNTSVKSCIRGMMEDTCKISLVKASHDDLRSMWTLGVHPVVEETELNEIINEYADHFNVRLNNNCIESHPIKGTGFSYTLF</sequence>
<dbReference type="AlphaFoldDB" id="A0ABD7SP66"/>
<organism evidence="1 2">
    <name type="scientific">Vibrio cholerae</name>
    <dbReference type="NCBI Taxonomy" id="666"/>
    <lineage>
        <taxon>Bacteria</taxon>
        <taxon>Pseudomonadati</taxon>
        <taxon>Pseudomonadota</taxon>
        <taxon>Gammaproteobacteria</taxon>
        <taxon>Vibrionales</taxon>
        <taxon>Vibrionaceae</taxon>
        <taxon>Vibrio</taxon>
    </lineage>
</organism>
<evidence type="ECO:0000313" key="1">
    <source>
        <dbReference type="EMBL" id="TXX66283.1"/>
    </source>
</evidence>
<proteinExistence type="predicted"/>
<accession>A0ABD7SP66</accession>
<evidence type="ECO:0000313" key="2">
    <source>
        <dbReference type="Proteomes" id="UP000323819"/>
    </source>
</evidence>
<dbReference type="EMBL" id="VSIJ01000022">
    <property type="protein sequence ID" value="TXX66283.1"/>
    <property type="molecule type" value="Genomic_DNA"/>
</dbReference>
<dbReference type="Proteomes" id="UP000323819">
    <property type="component" value="Unassembled WGS sequence"/>
</dbReference>
<gene>
    <name evidence="1" type="ORF">FXF03_06850</name>
</gene>
<name>A0ABD7SP66_VIBCL</name>
<reference evidence="1 2" key="1">
    <citation type="submission" date="2019-06" db="EMBL/GenBank/DDBJ databases">
        <title>Vibrio cholerae phylogeny based on whole-genome sequencing reveals genetic diversity and population strucutre.</title>
        <authorList>
            <person name="Zhiqiu Y."/>
            <person name="Bin L."/>
            <person name="Lingyan J."/>
        </authorList>
    </citation>
    <scope>NUCLEOTIDE SEQUENCE [LARGE SCALE GENOMIC DNA]</scope>
    <source>
        <strain evidence="1 2">N2814</strain>
    </source>
</reference>